<proteinExistence type="predicted"/>
<feature type="region of interest" description="Disordered" evidence="1">
    <location>
        <begin position="1"/>
        <end position="21"/>
    </location>
</feature>
<dbReference type="Proteomes" id="UP000887565">
    <property type="component" value="Unplaced"/>
</dbReference>
<reference evidence="3" key="1">
    <citation type="submission" date="2022-11" db="UniProtKB">
        <authorList>
            <consortium name="WormBaseParasite"/>
        </authorList>
    </citation>
    <scope>IDENTIFICATION</scope>
</reference>
<protein>
    <submittedName>
        <fullName evidence="3">Uncharacterized protein</fullName>
    </submittedName>
</protein>
<sequence>MQFRHQSVIEPPRKKLQVKRDAPNSVDLVPFSHWEDSSITDGRAIGADIHDGVSDHQPHGAHSRVVTYISEDILLMVDDASSAITMVLHTNGIGKAKALIPNGSCSWVVGATIEKTLSRLTIRAETSIRTRTGPS</sequence>
<evidence type="ECO:0000313" key="2">
    <source>
        <dbReference type="Proteomes" id="UP000887565"/>
    </source>
</evidence>
<evidence type="ECO:0000313" key="3">
    <source>
        <dbReference type="WBParaSite" id="nRc.2.0.1.t15523-RA"/>
    </source>
</evidence>
<dbReference type="WBParaSite" id="nRc.2.0.1.t15523-RA">
    <property type="protein sequence ID" value="nRc.2.0.1.t15523-RA"/>
    <property type="gene ID" value="nRc.2.0.1.g15523"/>
</dbReference>
<accession>A0A915IMW5</accession>
<evidence type="ECO:0000256" key="1">
    <source>
        <dbReference type="SAM" id="MobiDB-lite"/>
    </source>
</evidence>
<keyword evidence="2" id="KW-1185">Reference proteome</keyword>
<name>A0A915IMW5_ROMCU</name>
<dbReference type="AlphaFoldDB" id="A0A915IMW5"/>
<organism evidence="2 3">
    <name type="scientific">Romanomermis culicivorax</name>
    <name type="common">Nematode worm</name>
    <dbReference type="NCBI Taxonomy" id="13658"/>
    <lineage>
        <taxon>Eukaryota</taxon>
        <taxon>Metazoa</taxon>
        <taxon>Ecdysozoa</taxon>
        <taxon>Nematoda</taxon>
        <taxon>Enoplea</taxon>
        <taxon>Dorylaimia</taxon>
        <taxon>Mermithida</taxon>
        <taxon>Mermithoidea</taxon>
        <taxon>Mermithidae</taxon>
        <taxon>Romanomermis</taxon>
    </lineage>
</organism>